<dbReference type="InterPro" id="IPR046348">
    <property type="entry name" value="SIS_dom_sf"/>
</dbReference>
<dbReference type="Pfam" id="PF13580">
    <property type="entry name" value="SIS_2"/>
    <property type="match status" value="1"/>
</dbReference>
<sequence length="194" mass="20828">MQELIKQSFTESIHTKIAALDVLAPIIETAAMTMLNALLAEKKIICCGESFSHPISLILANALNYKLEHERPGLPAITLCPDPMLSSMLSDEDQATQQFAIQLRAIAQAGDVLVIISSHPNSPTALRTIEAALSKDMLVVALTGSDGGEIAGLLGPNDVEIRVPSDIPIRINEVHQLVTHSICDAIEKTLFPGM</sequence>
<dbReference type="GO" id="GO:1901135">
    <property type="term" value="P:carbohydrate derivative metabolic process"/>
    <property type="evidence" value="ECO:0007669"/>
    <property type="project" value="InterPro"/>
</dbReference>
<dbReference type="PANTHER" id="PTHR30390">
    <property type="entry name" value="SEDOHEPTULOSE 7-PHOSPHATE ISOMERASE / DNAA INITIATOR-ASSOCIATING FACTOR FOR REPLICATION INITIATION"/>
    <property type="match status" value="1"/>
</dbReference>
<dbReference type="Gene3D" id="3.40.50.10490">
    <property type="entry name" value="Glucose-6-phosphate isomerase like protein, domain 1"/>
    <property type="match status" value="1"/>
</dbReference>
<dbReference type="InterPro" id="IPR050099">
    <property type="entry name" value="SIS_GmhA/DiaA_subfam"/>
</dbReference>
<dbReference type="PANTHER" id="PTHR30390:SF6">
    <property type="entry name" value="DNAA INITIATOR-ASSOCIATING PROTEIN DIAA"/>
    <property type="match status" value="1"/>
</dbReference>
<protein>
    <recommendedName>
        <fullName evidence="1">SIS domain-containing protein</fullName>
    </recommendedName>
</protein>
<evidence type="ECO:0000313" key="2">
    <source>
        <dbReference type="EMBL" id="KMT64558.1"/>
    </source>
</evidence>
<dbReference type="RefSeq" id="WP_048693724.1">
    <property type="nucleotide sequence ID" value="NZ_KQ130496.1"/>
</dbReference>
<dbReference type="Proteomes" id="UP000037600">
    <property type="component" value="Unassembled WGS sequence"/>
</dbReference>
<name>A0A0J8GV61_9ALTE</name>
<feature type="domain" description="SIS" evidence="1">
    <location>
        <begin position="34"/>
        <end position="194"/>
    </location>
</feature>
<evidence type="ECO:0000259" key="1">
    <source>
        <dbReference type="PROSITE" id="PS51464"/>
    </source>
</evidence>
<dbReference type="PROSITE" id="PS51464">
    <property type="entry name" value="SIS"/>
    <property type="match status" value="1"/>
</dbReference>
<dbReference type="AlphaFoldDB" id="A0A0J8GV61"/>
<dbReference type="InterPro" id="IPR001347">
    <property type="entry name" value="SIS_dom"/>
</dbReference>
<gene>
    <name evidence="2" type="ORF">XM47_13985</name>
</gene>
<accession>A0A0J8GV61</accession>
<dbReference type="CDD" id="cd05006">
    <property type="entry name" value="SIS_GmhA"/>
    <property type="match status" value="1"/>
</dbReference>
<dbReference type="GO" id="GO:0097367">
    <property type="term" value="F:carbohydrate derivative binding"/>
    <property type="evidence" value="ECO:0007669"/>
    <property type="project" value="InterPro"/>
</dbReference>
<comment type="caution">
    <text evidence="2">The sequence shown here is derived from an EMBL/GenBank/DDBJ whole genome shotgun (WGS) entry which is preliminary data.</text>
</comment>
<dbReference type="EMBL" id="LAZL01000023">
    <property type="protein sequence ID" value="KMT64558.1"/>
    <property type="molecule type" value="Genomic_DNA"/>
</dbReference>
<proteinExistence type="predicted"/>
<dbReference type="OrthoDB" id="9810929at2"/>
<dbReference type="PATRIC" id="fig|1513271.3.peg.2873"/>
<evidence type="ECO:0000313" key="3">
    <source>
        <dbReference type="Proteomes" id="UP000037600"/>
    </source>
</evidence>
<dbReference type="InterPro" id="IPR035461">
    <property type="entry name" value="GmhA/DiaA"/>
</dbReference>
<dbReference type="SUPFAM" id="SSF53697">
    <property type="entry name" value="SIS domain"/>
    <property type="match status" value="1"/>
</dbReference>
<dbReference type="STRING" id="1513271.XM47_13985"/>
<keyword evidence="3" id="KW-1185">Reference proteome</keyword>
<organism evidence="2 3">
    <name type="scientific">Catenovulum maritimum</name>
    <dbReference type="NCBI Taxonomy" id="1513271"/>
    <lineage>
        <taxon>Bacteria</taxon>
        <taxon>Pseudomonadati</taxon>
        <taxon>Pseudomonadota</taxon>
        <taxon>Gammaproteobacteria</taxon>
        <taxon>Alteromonadales</taxon>
        <taxon>Alteromonadaceae</taxon>
        <taxon>Catenovulum</taxon>
    </lineage>
</organism>
<reference evidence="2 3" key="1">
    <citation type="submission" date="2015-04" db="EMBL/GenBank/DDBJ databases">
        <title>Draft Genome Sequence of the Novel Agar-Digesting Marine Bacterium Q1.</title>
        <authorList>
            <person name="Li Y."/>
            <person name="Li D."/>
            <person name="Chen G."/>
            <person name="Du Z."/>
        </authorList>
    </citation>
    <scope>NUCLEOTIDE SEQUENCE [LARGE SCALE GENOMIC DNA]</scope>
    <source>
        <strain evidence="2 3">Q1</strain>
    </source>
</reference>